<reference evidence="1" key="1">
    <citation type="submission" date="2021-06" db="EMBL/GenBank/DDBJ databases">
        <authorList>
            <person name="Kallberg Y."/>
            <person name="Tangrot J."/>
            <person name="Rosling A."/>
        </authorList>
    </citation>
    <scope>NUCLEOTIDE SEQUENCE</scope>
    <source>
        <strain evidence="1">87-6 pot B 2015</strain>
    </source>
</reference>
<dbReference type="Proteomes" id="UP000789375">
    <property type="component" value="Unassembled WGS sequence"/>
</dbReference>
<comment type="caution">
    <text evidence="1">The sequence shown here is derived from an EMBL/GenBank/DDBJ whole genome shotgun (WGS) entry which is preliminary data.</text>
</comment>
<sequence length="78" mass="8865">NESVDEFWLRLSIEIISRGIVLSLNWASSLIPSTINCTIFSTPFFLWLFWPGISAEILVTEFDTSGIFLEVKHPMSNS</sequence>
<accession>A0A9N9I2S1</accession>
<organism evidence="1 2">
    <name type="scientific">Funneliformis mosseae</name>
    <name type="common">Endomycorrhizal fungus</name>
    <name type="synonym">Glomus mosseae</name>
    <dbReference type="NCBI Taxonomy" id="27381"/>
    <lineage>
        <taxon>Eukaryota</taxon>
        <taxon>Fungi</taxon>
        <taxon>Fungi incertae sedis</taxon>
        <taxon>Mucoromycota</taxon>
        <taxon>Glomeromycotina</taxon>
        <taxon>Glomeromycetes</taxon>
        <taxon>Glomerales</taxon>
        <taxon>Glomeraceae</taxon>
        <taxon>Funneliformis</taxon>
    </lineage>
</organism>
<gene>
    <name evidence="1" type="ORF">FMOSSE_LOCUS14706</name>
</gene>
<evidence type="ECO:0000313" key="1">
    <source>
        <dbReference type="EMBL" id="CAG8717014.1"/>
    </source>
</evidence>
<dbReference type="EMBL" id="CAJVPP010012240">
    <property type="protein sequence ID" value="CAG8717014.1"/>
    <property type="molecule type" value="Genomic_DNA"/>
</dbReference>
<name>A0A9N9I2S1_FUNMO</name>
<feature type="non-terminal residue" evidence="1">
    <location>
        <position position="1"/>
    </location>
</feature>
<proteinExistence type="predicted"/>
<evidence type="ECO:0000313" key="2">
    <source>
        <dbReference type="Proteomes" id="UP000789375"/>
    </source>
</evidence>
<protein>
    <submittedName>
        <fullName evidence="1">7785_t:CDS:1</fullName>
    </submittedName>
</protein>
<keyword evidence="2" id="KW-1185">Reference proteome</keyword>
<dbReference type="AlphaFoldDB" id="A0A9N9I2S1"/>